<accession>A0ABM1Y0P8</accession>
<evidence type="ECO:0000259" key="6">
    <source>
        <dbReference type="PROSITE" id="PS50157"/>
    </source>
</evidence>
<dbReference type="Pfam" id="PF07776">
    <property type="entry name" value="zf-AD"/>
    <property type="match status" value="1"/>
</dbReference>
<protein>
    <recommendedName>
        <fullName evidence="6">C2H2-type domain-containing protein</fullName>
    </recommendedName>
</protein>
<dbReference type="InterPro" id="IPR013087">
    <property type="entry name" value="Znf_C2H2_type"/>
</dbReference>
<dbReference type="Gene3D" id="3.40.1800.20">
    <property type="match status" value="1"/>
</dbReference>
<keyword evidence="8" id="KW-1185">Reference proteome</keyword>
<evidence type="ECO:0000256" key="3">
    <source>
        <dbReference type="ARBA" id="ARBA00022771"/>
    </source>
</evidence>
<evidence type="ECO:0000256" key="5">
    <source>
        <dbReference type="PROSITE-ProRule" id="PRU00042"/>
    </source>
</evidence>
<dbReference type="SMART" id="SM00355">
    <property type="entry name" value="ZnF_C2H2"/>
    <property type="match status" value="5"/>
</dbReference>
<keyword evidence="3 5" id="KW-0863">Zinc-finger</keyword>
<dbReference type="PANTHER" id="PTHR19818">
    <property type="entry name" value="ZINC FINGER PROTEIN ZIC AND GLI"/>
    <property type="match status" value="1"/>
</dbReference>
<dbReference type="InterPro" id="IPR036236">
    <property type="entry name" value="Znf_C2H2_sf"/>
</dbReference>
<evidence type="ECO:0000256" key="4">
    <source>
        <dbReference type="ARBA" id="ARBA00022833"/>
    </source>
</evidence>
<organism evidence="7 8">
    <name type="scientific">Aedes albopictus</name>
    <name type="common">Asian tiger mosquito</name>
    <name type="synonym">Stegomyia albopicta</name>
    <dbReference type="NCBI Taxonomy" id="7160"/>
    <lineage>
        <taxon>Eukaryota</taxon>
        <taxon>Metazoa</taxon>
        <taxon>Ecdysozoa</taxon>
        <taxon>Arthropoda</taxon>
        <taxon>Hexapoda</taxon>
        <taxon>Insecta</taxon>
        <taxon>Pterygota</taxon>
        <taxon>Neoptera</taxon>
        <taxon>Endopterygota</taxon>
        <taxon>Diptera</taxon>
        <taxon>Nematocera</taxon>
        <taxon>Culicoidea</taxon>
        <taxon>Culicidae</taxon>
        <taxon>Culicinae</taxon>
        <taxon>Aedini</taxon>
        <taxon>Aedes</taxon>
        <taxon>Stegomyia</taxon>
    </lineage>
</organism>
<reference evidence="7" key="2">
    <citation type="submission" date="2025-05" db="UniProtKB">
        <authorList>
            <consortium name="EnsemblMetazoa"/>
        </authorList>
    </citation>
    <scope>IDENTIFICATION</scope>
    <source>
        <strain evidence="7">Foshan</strain>
    </source>
</reference>
<dbReference type="EnsemblMetazoa" id="AALFPA23_004621.R5670">
    <property type="protein sequence ID" value="AALFPA23_004621.P5670"/>
    <property type="gene ID" value="AALFPA23_004621"/>
</dbReference>
<dbReference type="GeneID" id="109397886"/>
<proteinExistence type="predicted"/>
<keyword evidence="4" id="KW-0862">Zinc</keyword>
<dbReference type="RefSeq" id="XP_062700450.1">
    <property type="nucleotide sequence ID" value="XM_062844466.1"/>
</dbReference>
<evidence type="ECO:0000256" key="2">
    <source>
        <dbReference type="ARBA" id="ARBA00022737"/>
    </source>
</evidence>
<dbReference type="Proteomes" id="UP000069940">
    <property type="component" value="Unassembled WGS sequence"/>
</dbReference>
<feature type="domain" description="C2H2-type" evidence="6">
    <location>
        <begin position="270"/>
        <end position="300"/>
    </location>
</feature>
<dbReference type="SUPFAM" id="SSF57667">
    <property type="entry name" value="beta-beta-alpha zinc fingers"/>
    <property type="match status" value="2"/>
</dbReference>
<dbReference type="PROSITE" id="PS50157">
    <property type="entry name" value="ZINC_FINGER_C2H2_2"/>
    <property type="match status" value="2"/>
</dbReference>
<dbReference type="PROSITE" id="PS00028">
    <property type="entry name" value="ZINC_FINGER_C2H2_1"/>
    <property type="match status" value="3"/>
</dbReference>
<name>A0ABM1Y0P8_AEDAL</name>
<dbReference type="SMART" id="SM00868">
    <property type="entry name" value="zf-AD"/>
    <property type="match status" value="1"/>
</dbReference>
<dbReference type="InterPro" id="IPR012934">
    <property type="entry name" value="Znf_AD"/>
</dbReference>
<evidence type="ECO:0000313" key="7">
    <source>
        <dbReference type="EnsemblMetazoa" id="AALFPA23_004621.P5670"/>
    </source>
</evidence>
<keyword evidence="2" id="KW-0677">Repeat</keyword>
<dbReference type="InterPro" id="IPR050329">
    <property type="entry name" value="GLI_C2H2-zinc-finger"/>
</dbReference>
<dbReference type="SUPFAM" id="SSF57716">
    <property type="entry name" value="Glucocorticoid receptor-like (DNA-binding domain)"/>
    <property type="match status" value="1"/>
</dbReference>
<reference evidence="8" key="1">
    <citation type="journal article" date="2015" name="Proc. Natl. Acad. Sci. U.S.A.">
        <title>Genome sequence of the Asian Tiger mosquito, Aedes albopictus, reveals insights into its biology, genetics, and evolution.</title>
        <authorList>
            <person name="Chen X.G."/>
            <person name="Jiang X."/>
            <person name="Gu J."/>
            <person name="Xu M."/>
            <person name="Wu Y."/>
            <person name="Deng Y."/>
            <person name="Zhang C."/>
            <person name="Bonizzoni M."/>
            <person name="Dermauw W."/>
            <person name="Vontas J."/>
            <person name="Armbruster P."/>
            <person name="Huang X."/>
            <person name="Yang Y."/>
            <person name="Zhang H."/>
            <person name="He W."/>
            <person name="Peng H."/>
            <person name="Liu Y."/>
            <person name="Wu K."/>
            <person name="Chen J."/>
            <person name="Lirakis M."/>
            <person name="Topalis P."/>
            <person name="Van Leeuwen T."/>
            <person name="Hall A.B."/>
            <person name="Jiang X."/>
            <person name="Thorpe C."/>
            <person name="Mueller R.L."/>
            <person name="Sun C."/>
            <person name="Waterhouse R.M."/>
            <person name="Yan G."/>
            <person name="Tu Z.J."/>
            <person name="Fang X."/>
            <person name="James A.A."/>
        </authorList>
    </citation>
    <scope>NUCLEOTIDE SEQUENCE [LARGE SCALE GENOMIC DNA]</scope>
    <source>
        <strain evidence="8">Foshan</strain>
    </source>
</reference>
<dbReference type="Gene3D" id="3.30.160.60">
    <property type="entry name" value="Classic Zinc Finger"/>
    <property type="match status" value="3"/>
</dbReference>
<evidence type="ECO:0000256" key="1">
    <source>
        <dbReference type="ARBA" id="ARBA00022723"/>
    </source>
</evidence>
<dbReference type="PANTHER" id="PTHR19818:SF139">
    <property type="entry name" value="PAIR-RULE PROTEIN ODD-PAIRED"/>
    <property type="match status" value="1"/>
</dbReference>
<evidence type="ECO:0000313" key="8">
    <source>
        <dbReference type="Proteomes" id="UP000069940"/>
    </source>
</evidence>
<sequence>MNSPGPANPKLQPSKVKLRLKKDDIRQCRLCLRVLPKAETMETTTGSRTDQRRKILDAVGVRITPYCKLKSVCANCWLMVDIIYNFRATCRQADTLHGTRLLMMHPGQWLCRENKLVLINCHKLVRKNRDEMRGLFKCSGLDEGDVHLLMEVKKEQEPQPIERVVVMEPKEEKSPQEMLPPTEPAAAMAEEKTEPIIVEMDDERGYHTATDSDPEQTEQCLQMLDAPLEDRQSSRRKNAKDHMCELCGKTMQKTYAETHYNKFHLRSNPYKCSEQGCNQQFPSQIYLNSHVKRVHSEEAQKVEYLECPTCSKKIKGRLHFNYHLTTHEGHGKNPRKEACSVCGKYFYKLYLKDHMFVHTGELPYQCEFCDRKYAARNNWMQHRRKHHADQLQLLEDS</sequence>
<feature type="domain" description="C2H2-type" evidence="6">
    <location>
        <begin position="364"/>
        <end position="391"/>
    </location>
</feature>
<keyword evidence="1" id="KW-0479">Metal-binding</keyword>